<keyword evidence="2" id="KW-1185">Reference proteome</keyword>
<gene>
    <name evidence="1" type="ORF">GCM10011503_23910</name>
</gene>
<dbReference type="Gene3D" id="3.20.170.20">
    <property type="entry name" value="Protein of unknown function DUF952"/>
    <property type="match status" value="1"/>
</dbReference>
<evidence type="ECO:0000313" key="1">
    <source>
        <dbReference type="EMBL" id="GGB74419.1"/>
    </source>
</evidence>
<dbReference type="InterPro" id="IPR009297">
    <property type="entry name" value="DUF952"/>
</dbReference>
<protein>
    <recommendedName>
        <fullName evidence="3">DUF952 domain-containing protein</fullName>
    </recommendedName>
</protein>
<dbReference type="EMBL" id="BMKF01000002">
    <property type="protein sequence ID" value="GGB74419.1"/>
    <property type="molecule type" value="Genomic_DNA"/>
</dbReference>
<reference evidence="2" key="1">
    <citation type="journal article" date="2019" name="Int. J. Syst. Evol. Microbiol.">
        <title>The Global Catalogue of Microorganisms (GCM) 10K type strain sequencing project: providing services to taxonomists for standard genome sequencing and annotation.</title>
        <authorList>
            <consortium name="The Broad Institute Genomics Platform"/>
            <consortium name="The Broad Institute Genome Sequencing Center for Infectious Disease"/>
            <person name="Wu L."/>
            <person name="Ma J."/>
        </authorList>
    </citation>
    <scope>NUCLEOTIDE SEQUENCE [LARGE SCALE GENOMIC DNA]</scope>
    <source>
        <strain evidence="2">CGMCC 1.15928</strain>
    </source>
</reference>
<sequence length="116" mass="13045">MLIETYVYKILGAGDHARAKELGHTDTDLDARDGYVHLSSKDQVAETLALHYAGQQGVHLYEFVLERFSGDVRWEESRGGQLFPHLYGTLRLSAANRHWALANDVVGNPVLPEELR</sequence>
<dbReference type="Pfam" id="PF06108">
    <property type="entry name" value="DUF952"/>
    <property type="match status" value="1"/>
</dbReference>
<evidence type="ECO:0008006" key="3">
    <source>
        <dbReference type="Google" id="ProtNLM"/>
    </source>
</evidence>
<organism evidence="1 2">
    <name type="scientific">Henriciella pelagia</name>
    <dbReference type="NCBI Taxonomy" id="1977912"/>
    <lineage>
        <taxon>Bacteria</taxon>
        <taxon>Pseudomonadati</taxon>
        <taxon>Pseudomonadota</taxon>
        <taxon>Alphaproteobacteria</taxon>
        <taxon>Hyphomonadales</taxon>
        <taxon>Hyphomonadaceae</taxon>
        <taxon>Henriciella</taxon>
    </lineage>
</organism>
<evidence type="ECO:0000313" key="2">
    <source>
        <dbReference type="Proteomes" id="UP000628854"/>
    </source>
</evidence>
<accession>A0ABQ1JPL8</accession>
<comment type="caution">
    <text evidence="1">The sequence shown here is derived from an EMBL/GenBank/DDBJ whole genome shotgun (WGS) entry which is preliminary data.</text>
</comment>
<dbReference type="PANTHER" id="PTHR34129:SF1">
    <property type="entry name" value="DUF952 DOMAIN-CONTAINING PROTEIN"/>
    <property type="match status" value="1"/>
</dbReference>
<dbReference type="SUPFAM" id="SSF56399">
    <property type="entry name" value="ADP-ribosylation"/>
    <property type="match status" value="1"/>
</dbReference>
<name>A0ABQ1JPL8_9PROT</name>
<dbReference type="PANTHER" id="PTHR34129">
    <property type="entry name" value="BLR1139 PROTEIN"/>
    <property type="match status" value="1"/>
</dbReference>
<dbReference type="Proteomes" id="UP000628854">
    <property type="component" value="Unassembled WGS sequence"/>
</dbReference>
<proteinExistence type="predicted"/>